<name>A0A0A1TU62_ENTIV</name>
<protein>
    <submittedName>
        <fullName evidence="1">Uncharacterized protein</fullName>
    </submittedName>
</protein>
<dbReference type="AlphaFoldDB" id="A0A0A1TU62"/>
<dbReference type="GeneID" id="14882393"/>
<keyword evidence="2" id="KW-1185">Reference proteome</keyword>
<evidence type="ECO:0000313" key="2">
    <source>
        <dbReference type="Proteomes" id="UP000014680"/>
    </source>
</evidence>
<dbReference type="Proteomes" id="UP000014680">
    <property type="component" value="Unassembled WGS sequence"/>
</dbReference>
<dbReference type="EMBL" id="KB207268">
    <property type="protein sequence ID" value="ELP83455.1"/>
    <property type="molecule type" value="Genomic_DNA"/>
</dbReference>
<organism evidence="1 2">
    <name type="scientific">Entamoeba invadens IP1</name>
    <dbReference type="NCBI Taxonomy" id="370355"/>
    <lineage>
        <taxon>Eukaryota</taxon>
        <taxon>Amoebozoa</taxon>
        <taxon>Evosea</taxon>
        <taxon>Archamoebae</taxon>
        <taxon>Mastigamoebida</taxon>
        <taxon>Entamoebidae</taxon>
        <taxon>Entamoeba</taxon>
    </lineage>
</organism>
<dbReference type="KEGG" id="eiv:EIN_375800"/>
<sequence>MVLLLLLQIYSVSSYWCDVKQNGTISFVEESCATEKSWSVTYTAGFYEVLLKDTCCINESVVFDDRGFKTAETYVFPIEQTNMKLFSIKTKFNNTHLVFYPSNKDYLSVFLKCLNEEINCRTYVEDVAGVMIIQYKTEFHMYSNIDQKWLIGYQVNEKSLYLYIEGSVKQTVKAQFLENQQFEGNLNEKSYLFTGKLIDENVLIQTGNETKSIYLVQSVCESKGTKRYMIFEETFSTNFTIYENTRCECTPSSNNITN</sequence>
<accession>A0A0A1TU62</accession>
<gene>
    <name evidence="1" type="ORF">EIN_375800</name>
</gene>
<dbReference type="VEuPathDB" id="AmoebaDB:EIN_375800"/>
<reference evidence="1 2" key="1">
    <citation type="submission" date="2012-10" db="EMBL/GenBank/DDBJ databases">
        <authorList>
            <person name="Zafar N."/>
            <person name="Inman J."/>
            <person name="Hall N."/>
            <person name="Lorenzi H."/>
            <person name="Caler E."/>
        </authorList>
    </citation>
    <scope>NUCLEOTIDE SEQUENCE [LARGE SCALE GENOMIC DNA]</scope>
    <source>
        <strain evidence="1 2">IP1</strain>
    </source>
</reference>
<evidence type="ECO:0000313" key="1">
    <source>
        <dbReference type="EMBL" id="ELP83455.1"/>
    </source>
</evidence>
<proteinExistence type="predicted"/>
<dbReference type="RefSeq" id="XP_004182801.1">
    <property type="nucleotide sequence ID" value="XM_004182753.1"/>
</dbReference>